<dbReference type="PROSITE" id="PS50110">
    <property type="entry name" value="RESPONSE_REGULATORY"/>
    <property type="match status" value="1"/>
</dbReference>
<dbReference type="CDD" id="cd06170">
    <property type="entry name" value="LuxR_C_like"/>
    <property type="match status" value="1"/>
</dbReference>
<evidence type="ECO:0000259" key="6">
    <source>
        <dbReference type="PROSITE" id="PS50110"/>
    </source>
</evidence>
<dbReference type="AlphaFoldDB" id="A0A4R6RFT8"/>
<evidence type="ECO:0000256" key="3">
    <source>
        <dbReference type="ARBA" id="ARBA00023163"/>
    </source>
</evidence>
<keyword evidence="8" id="KW-1185">Reference proteome</keyword>
<dbReference type="RefSeq" id="WP_126541008.1">
    <property type="nucleotide sequence ID" value="NZ_BSPM01000004.1"/>
</dbReference>
<dbReference type="Gene3D" id="1.10.10.10">
    <property type="entry name" value="Winged helix-like DNA-binding domain superfamily/Winged helix DNA-binding domain"/>
    <property type="match status" value="1"/>
</dbReference>
<dbReference type="GO" id="GO:0003677">
    <property type="term" value="F:DNA binding"/>
    <property type="evidence" value="ECO:0007669"/>
    <property type="project" value="UniProtKB-KW"/>
</dbReference>
<dbReference type="InterPro" id="IPR000792">
    <property type="entry name" value="Tscrpt_reg_LuxR_C"/>
</dbReference>
<dbReference type="CDD" id="cd17537">
    <property type="entry name" value="REC_FixJ"/>
    <property type="match status" value="1"/>
</dbReference>
<dbReference type="GO" id="GO:0000160">
    <property type="term" value="P:phosphorelay signal transduction system"/>
    <property type="evidence" value="ECO:0007669"/>
    <property type="project" value="InterPro"/>
</dbReference>
<reference evidence="7 8" key="1">
    <citation type="submission" date="2019-03" db="EMBL/GenBank/DDBJ databases">
        <title>Genomic Encyclopedia of Type Strains, Phase IV (KMG-IV): sequencing the most valuable type-strain genomes for metagenomic binning, comparative biology and taxonomic classification.</title>
        <authorList>
            <person name="Goeker M."/>
        </authorList>
    </citation>
    <scope>NUCLEOTIDE SEQUENCE [LARGE SCALE GENOMIC DNA]</scope>
    <source>
        <strain evidence="7 8">DSM 102969</strain>
    </source>
</reference>
<evidence type="ECO:0000313" key="8">
    <source>
        <dbReference type="Proteomes" id="UP000294547"/>
    </source>
</evidence>
<evidence type="ECO:0000256" key="2">
    <source>
        <dbReference type="ARBA" id="ARBA00023125"/>
    </source>
</evidence>
<dbReference type="InterPro" id="IPR011006">
    <property type="entry name" value="CheY-like_superfamily"/>
</dbReference>
<feature type="modified residue" description="4-aspartylphosphate" evidence="4">
    <location>
        <position position="62"/>
    </location>
</feature>
<dbReference type="OrthoDB" id="9782655at2"/>
<dbReference type="InterPro" id="IPR036388">
    <property type="entry name" value="WH-like_DNA-bd_sf"/>
</dbReference>
<dbReference type="PROSITE" id="PS00622">
    <property type="entry name" value="HTH_LUXR_1"/>
    <property type="match status" value="1"/>
</dbReference>
<evidence type="ECO:0000256" key="1">
    <source>
        <dbReference type="ARBA" id="ARBA00023015"/>
    </source>
</evidence>
<dbReference type="EMBL" id="SNXY01000007">
    <property type="protein sequence ID" value="TDP85140.1"/>
    <property type="molecule type" value="Genomic_DNA"/>
</dbReference>
<proteinExistence type="predicted"/>
<keyword evidence="3" id="KW-0804">Transcription</keyword>
<evidence type="ECO:0000259" key="5">
    <source>
        <dbReference type="PROSITE" id="PS50043"/>
    </source>
</evidence>
<dbReference type="SUPFAM" id="SSF52172">
    <property type="entry name" value="CheY-like"/>
    <property type="match status" value="1"/>
</dbReference>
<dbReference type="InterPro" id="IPR001789">
    <property type="entry name" value="Sig_transdc_resp-reg_receiver"/>
</dbReference>
<dbReference type="InterPro" id="IPR016032">
    <property type="entry name" value="Sig_transdc_resp-reg_C-effctor"/>
</dbReference>
<dbReference type="Pfam" id="PF00072">
    <property type="entry name" value="Response_reg"/>
    <property type="match status" value="1"/>
</dbReference>
<dbReference type="Proteomes" id="UP000294547">
    <property type="component" value="Unassembled WGS sequence"/>
</dbReference>
<accession>A0A4R6RFT8</accession>
<gene>
    <name evidence="7" type="ORF">EDD54_1988</name>
</gene>
<organism evidence="7 8">
    <name type="scientific">Oharaeibacter diazotrophicus</name>
    <dbReference type="NCBI Taxonomy" id="1920512"/>
    <lineage>
        <taxon>Bacteria</taxon>
        <taxon>Pseudomonadati</taxon>
        <taxon>Pseudomonadota</taxon>
        <taxon>Alphaproteobacteria</taxon>
        <taxon>Hyphomicrobiales</taxon>
        <taxon>Pleomorphomonadaceae</taxon>
        <taxon>Oharaeibacter</taxon>
    </lineage>
</organism>
<dbReference type="PANTHER" id="PTHR44688">
    <property type="entry name" value="DNA-BINDING TRANSCRIPTIONAL ACTIVATOR DEVR_DOSR"/>
    <property type="match status" value="1"/>
</dbReference>
<evidence type="ECO:0000256" key="4">
    <source>
        <dbReference type="PROSITE-ProRule" id="PRU00169"/>
    </source>
</evidence>
<sequence>MTDREPAPPPGAIVHVVDDDPAIRDSLVFLFASRAIATRAWAGGEEFLAGGPAAGCACVVLDIRLGGISGLETFERLRAAGSRLPVLFLTGHADVPIAVEALKKGAFDFIEKPFDDNALVDRAVEALHSAAAASSVVQRRESIEQMLAGLTLREREVLDHLVRGELNKQIADTLGVSMRTVEVHRARVFEKMGVRNAVELATLLAAFRN</sequence>
<dbReference type="PANTHER" id="PTHR44688:SF16">
    <property type="entry name" value="DNA-BINDING TRANSCRIPTIONAL ACTIVATOR DEVR_DOSR"/>
    <property type="match status" value="1"/>
</dbReference>
<keyword evidence="1" id="KW-0805">Transcription regulation</keyword>
<keyword evidence="2" id="KW-0238">DNA-binding</keyword>
<comment type="caution">
    <text evidence="7">The sequence shown here is derived from an EMBL/GenBank/DDBJ whole genome shotgun (WGS) entry which is preliminary data.</text>
</comment>
<feature type="domain" description="HTH luxR-type" evidence="5">
    <location>
        <begin position="143"/>
        <end position="208"/>
    </location>
</feature>
<dbReference type="PRINTS" id="PR00038">
    <property type="entry name" value="HTHLUXR"/>
</dbReference>
<name>A0A4R6RFT8_9HYPH</name>
<dbReference type="SUPFAM" id="SSF46894">
    <property type="entry name" value="C-terminal effector domain of the bipartite response regulators"/>
    <property type="match status" value="1"/>
</dbReference>
<dbReference type="GO" id="GO:0006355">
    <property type="term" value="P:regulation of DNA-templated transcription"/>
    <property type="evidence" value="ECO:0007669"/>
    <property type="project" value="InterPro"/>
</dbReference>
<dbReference type="Pfam" id="PF00196">
    <property type="entry name" value="GerE"/>
    <property type="match status" value="1"/>
</dbReference>
<dbReference type="PROSITE" id="PS50043">
    <property type="entry name" value="HTH_LUXR_2"/>
    <property type="match status" value="1"/>
</dbReference>
<protein>
    <submittedName>
        <fullName evidence="7">LuxR family two component transcriptional regulator</fullName>
    </submittedName>
</protein>
<dbReference type="SMART" id="SM00421">
    <property type="entry name" value="HTH_LUXR"/>
    <property type="match status" value="1"/>
</dbReference>
<keyword evidence="4" id="KW-0597">Phosphoprotein</keyword>
<dbReference type="SMART" id="SM00448">
    <property type="entry name" value="REC"/>
    <property type="match status" value="1"/>
</dbReference>
<evidence type="ECO:0000313" key="7">
    <source>
        <dbReference type="EMBL" id="TDP85140.1"/>
    </source>
</evidence>
<dbReference type="Gene3D" id="3.40.50.2300">
    <property type="match status" value="1"/>
</dbReference>
<feature type="domain" description="Response regulatory" evidence="6">
    <location>
        <begin position="13"/>
        <end position="127"/>
    </location>
</feature>